<protein>
    <recommendedName>
        <fullName evidence="3">Helix-turn-helix domain-containing protein</fullName>
    </recommendedName>
</protein>
<comment type="caution">
    <text evidence="1">The sequence shown here is derived from an EMBL/GenBank/DDBJ whole genome shotgun (WGS) entry which is preliminary data.</text>
</comment>
<evidence type="ECO:0008006" key="3">
    <source>
        <dbReference type="Google" id="ProtNLM"/>
    </source>
</evidence>
<dbReference type="EMBL" id="JACOPD010000004">
    <property type="protein sequence ID" value="MBC5680780.1"/>
    <property type="molecule type" value="Genomic_DNA"/>
</dbReference>
<evidence type="ECO:0000313" key="2">
    <source>
        <dbReference type="Proteomes" id="UP000628463"/>
    </source>
</evidence>
<accession>A0ABR7G010</accession>
<organism evidence="1 2">
    <name type="scientific">Lachnospira hominis</name>
    <name type="common">ex Liu et al. 2021</name>
    <dbReference type="NCBI Taxonomy" id="2763051"/>
    <lineage>
        <taxon>Bacteria</taxon>
        <taxon>Bacillati</taxon>
        <taxon>Bacillota</taxon>
        <taxon>Clostridia</taxon>
        <taxon>Lachnospirales</taxon>
        <taxon>Lachnospiraceae</taxon>
        <taxon>Lachnospira</taxon>
    </lineage>
</organism>
<dbReference type="Proteomes" id="UP000628463">
    <property type="component" value="Unassembled WGS sequence"/>
</dbReference>
<sequence>MDLFANIGKAVLIQSLGLQKNYTETASESINVIDHDNNTCHNCKYCDIINSFDTDSDTYKAAQVICESCPHKVLTTKTVYKKIYHNEKNRYGYKPRLKSNSIKLLLLLHFYHPDKFGVICNVNSLQLAKELGCDIKTIFNNLEILSRYNYISYCKSSTYNITVCLNDYESYYLPANKGGRGFFVMSLDLLKQIIQLENLLTLRIHLRELIEIDNLNIKAPFTAVSKTFKEIKLVLPDYCRPCIIKDAISKKSDIFDISVNDKVIRFEINDNFNCRRRKDECFNQYISLFKEFIADFNQTVISVNSSNVFPDDSFDFFSAQNEKQDIHFQFIKIKDYEYDDLAQLAMQYSYNYVITALSTVYNNYILHEREITNLGGLLRTIIISLINNSTGPGSSSSTGSDNFSAA</sequence>
<reference evidence="1 2" key="1">
    <citation type="submission" date="2020-08" db="EMBL/GenBank/DDBJ databases">
        <title>Genome public.</title>
        <authorList>
            <person name="Liu C."/>
            <person name="Sun Q."/>
        </authorList>
    </citation>
    <scope>NUCLEOTIDE SEQUENCE [LARGE SCALE GENOMIC DNA]</scope>
    <source>
        <strain evidence="1 2">NSJ-43</strain>
    </source>
</reference>
<evidence type="ECO:0000313" key="1">
    <source>
        <dbReference type="EMBL" id="MBC5680780.1"/>
    </source>
</evidence>
<dbReference type="RefSeq" id="WP_186836740.1">
    <property type="nucleotide sequence ID" value="NZ_JACOPD010000004.1"/>
</dbReference>
<keyword evidence="2" id="KW-1185">Reference proteome</keyword>
<proteinExistence type="predicted"/>
<name>A0ABR7G010_9FIRM</name>
<gene>
    <name evidence="1" type="ORF">H8S01_07385</name>
</gene>